<protein>
    <recommendedName>
        <fullName evidence="3">DUF885 domain-containing protein</fullName>
    </recommendedName>
</protein>
<sequence length="589" mass="64358">MLSAVPVSVRAQDGAAASLDAVMDKVLWGDFRLDPTVLTYMGLDTGAYGWARSQLASGGMAGRVAGWSHAERMKSELAKVDTSSLSDLIQVHAGIVAFDIDSRLHARKHGLSHLGTPYVLTQQDGLYGSVPDFLDSVHPVETADDAEAYLARLDSFAYALDNETELQRSEAARGFSAPDWSLTHVSNSLGEMLATKPADALMVQSLARRAADKGIAGDWAARAAQILEGAVYPALSRQKALVDNLLPRTRAGDGVWRVPDGDALYADALAHYTTTNLGADEIHEIGLEQVADLLAQLDTELSAAGMTGGTVGERLMALNKRPDQLFEDSAAGREEIIDWLAGRVEKSWEQVSPAFAQLPPQALEVQRVPVAIEVGASTAYYQSPSPDGTRPGTFFLNLYDMNDWPRYTLPAIIFHEGLPGHHLQTGLLTGNDDLHLLLRNQYIGAYSEGWALYSEILADELGMYDGLERAGALQSWLYRAARLVTDTGLHSKRWSREKAIDYFGSTVGYPDNQTRNEIERYITMPGQACSYKIGQNAWLSGRERARAALGEGFDIKRFHTLLLDGDMPLALLDKRIDQWIAAEKARLGV</sequence>
<name>A0A917DHK6_9SPHN</name>
<dbReference type="PANTHER" id="PTHR33361">
    <property type="entry name" value="GLR0591 PROTEIN"/>
    <property type="match status" value="1"/>
</dbReference>
<reference evidence="1 2" key="1">
    <citation type="journal article" date="2014" name="Int. J. Syst. Evol. Microbiol.">
        <title>Complete genome sequence of Corynebacterium casei LMG S-19264T (=DSM 44701T), isolated from a smear-ripened cheese.</title>
        <authorList>
            <consortium name="US DOE Joint Genome Institute (JGI-PGF)"/>
            <person name="Walter F."/>
            <person name="Albersmeier A."/>
            <person name="Kalinowski J."/>
            <person name="Ruckert C."/>
        </authorList>
    </citation>
    <scope>NUCLEOTIDE SEQUENCE [LARGE SCALE GENOMIC DNA]</scope>
    <source>
        <strain evidence="1 2">CGMCC 1.15358</strain>
    </source>
</reference>
<proteinExistence type="predicted"/>
<gene>
    <name evidence="1" type="ORF">GCM10010989_11800</name>
</gene>
<dbReference type="InterPro" id="IPR010281">
    <property type="entry name" value="DUF885"/>
</dbReference>
<evidence type="ECO:0000313" key="1">
    <source>
        <dbReference type="EMBL" id="GGD39346.1"/>
    </source>
</evidence>
<keyword evidence="2" id="KW-1185">Reference proteome</keyword>
<evidence type="ECO:0000313" key="2">
    <source>
        <dbReference type="Proteomes" id="UP000598997"/>
    </source>
</evidence>
<dbReference type="EMBL" id="BMIO01000003">
    <property type="protein sequence ID" value="GGD39346.1"/>
    <property type="molecule type" value="Genomic_DNA"/>
</dbReference>
<dbReference type="Proteomes" id="UP000598997">
    <property type="component" value="Unassembled WGS sequence"/>
</dbReference>
<comment type="caution">
    <text evidence="1">The sequence shown here is derived from an EMBL/GenBank/DDBJ whole genome shotgun (WGS) entry which is preliminary data.</text>
</comment>
<organism evidence="1 2">
    <name type="scientific">Croceicoccus pelagius</name>
    <dbReference type="NCBI Taxonomy" id="1703341"/>
    <lineage>
        <taxon>Bacteria</taxon>
        <taxon>Pseudomonadati</taxon>
        <taxon>Pseudomonadota</taxon>
        <taxon>Alphaproteobacteria</taxon>
        <taxon>Sphingomonadales</taxon>
        <taxon>Erythrobacteraceae</taxon>
        <taxon>Croceicoccus</taxon>
    </lineage>
</organism>
<dbReference type="AlphaFoldDB" id="A0A917DHK6"/>
<accession>A0A917DHK6</accession>
<dbReference type="PANTHER" id="PTHR33361:SF2">
    <property type="entry name" value="DUF885 DOMAIN-CONTAINING PROTEIN"/>
    <property type="match status" value="1"/>
</dbReference>
<evidence type="ECO:0008006" key="3">
    <source>
        <dbReference type="Google" id="ProtNLM"/>
    </source>
</evidence>
<dbReference type="Pfam" id="PF05960">
    <property type="entry name" value="DUF885"/>
    <property type="match status" value="1"/>
</dbReference>